<evidence type="ECO:0000256" key="2">
    <source>
        <dbReference type="ARBA" id="ARBA00021549"/>
    </source>
</evidence>
<evidence type="ECO:0000256" key="5">
    <source>
        <dbReference type="ARBA" id="ARBA00022519"/>
    </source>
</evidence>
<comment type="caution">
    <text evidence="13">The sequence shown here is derived from an EMBL/GenBank/DDBJ whole genome shotgun (WGS) entry which is preliminary data.</text>
</comment>
<dbReference type="AlphaFoldDB" id="A0A8J7VU53"/>
<evidence type="ECO:0000256" key="7">
    <source>
        <dbReference type="ARBA" id="ARBA00022989"/>
    </source>
</evidence>
<evidence type="ECO:0000256" key="4">
    <source>
        <dbReference type="ARBA" id="ARBA00022481"/>
    </source>
</evidence>
<evidence type="ECO:0000313" key="13">
    <source>
        <dbReference type="EMBL" id="MBR0562331.1"/>
    </source>
</evidence>
<name>A0A8J7VU53_9GAMM</name>
<dbReference type="InterPro" id="IPR022346">
    <property type="entry name" value="T2SS_GspH"/>
</dbReference>
<dbReference type="EMBL" id="JAGQFT020000008">
    <property type="protein sequence ID" value="MBS7458014.1"/>
    <property type="molecule type" value="Genomic_DNA"/>
</dbReference>
<keyword evidence="3" id="KW-1003">Cell membrane</keyword>
<dbReference type="EMBL" id="JAGQFT010000045">
    <property type="protein sequence ID" value="MBR0562331.1"/>
    <property type="molecule type" value="Genomic_DNA"/>
</dbReference>
<dbReference type="GO" id="GO:0005886">
    <property type="term" value="C:plasma membrane"/>
    <property type="evidence" value="ECO:0007669"/>
    <property type="project" value="UniProtKB-SubCell"/>
</dbReference>
<evidence type="ECO:0000313" key="14">
    <source>
        <dbReference type="EMBL" id="MBS7458014.1"/>
    </source>
</evidence>
<dbReference type="Proteomes" id="UP000675747">
    <property type="component" value="Unassembled WGS sequence"/>
</dbReference>
<evidence type="ECO:0000256" key="8">
    <source>
        <dbReference type="ARBA" id="ARBA00023136"/>
    </source>
</evidence>
<gene>
    <name evidence="14" type="ORF">KB893_012820</name>
    <name evidence="13" type="ORF">KB893_07365</name>
</gene>
<accession>A0A8J7VU53</accession>
<keyword evidence="15" id="KW-1185">Reference proteome</keyword>
<proteinExistence type="inferred from homology"/>
<evidence type="ECO:0000259" key="12">
    <source>
        <dbReference type="Pfam" id="PF12019"/>
    </source>
</evidence>
<keyword evidence="7" id="KW-1133">Transmembrane helix</keyword>
<dbReference type="Pfam" id="PF12019">
    <property type="entry name" value="GspH"/>
    <property type="match status" value="1"/>
</dbReference>
<dbReference type="GO" id="GO:0015628">
    <property type="term" value="P:protein secretion by the type II secretion system"/>
    <property type="evidence" value="ECO:0007669"/>
    <property type="project" value="InterPro"/>
</dbReference>
<evidence type="ECO:0000256" key="10">
    <source>
        <dbReference type="ARBA" id="ARBA00030775"/>
    </source>
</evidence>
<reference evidence="13" key="2">
    <citation type="submission" date="2021-04" db="EMBL/GenBank/DDBJ databases">
        <authorList>
            <person name="Karlyshev A.V."/>
        </authorList>
    </citation>
    <scope>NUCLEOTIDE SEQUENCE</scope>
    <source>
        <strain evidence="13">LMG 29479</strain>
    </source>
</reference>
<dbReference type="Gene3D" id="3.55.40.10">
    <property type="entry name" value="minor pseudopilin epsh domain"/>
    <property type="match status" value="1"/>
</dbReference>
<protein>
    <recommendedName>
        <fullName evidence="2">Type II secretion system protein H</fullName>
    </recommendedName>
    <alternativeName>
        <fullName evidence="10">General secretion pathway protein H</fullName>
    </alternativeName>
</protein>
<keyword evidence="6" id="KW-0812">Transmembrane</keyword>
<evidence type="ECO:0000256" key="9">
    <source>
        <dbReference type="ARBA" id="ARBA00025772"/>
    </source>
</evidence>
<keyword evidence="5" id="KW-0997">Cell inner membrane</keyword>
<evidence type="ECO:0000256" key="11">
    <source>
        <dbReference type="SAM" id="MobiDB-lite"/>
    </source>
</evidence>
<keyword evidence="8" id="KW-0472">Membrane</keyword>
<sequence length="173" mass="17806">MVTVAVLAITVTVAVPAFNGLVNGNRLTTGANELLATLQFARSEAIRRNATLRVCPSSDGSSCGGDWRRWIVAVKSSGEVVRTGSVDAPVQVDASASIRSAGAVEFRSDGLARAADGSLLAGALAACLPTRQPAQNLRYVAIASGGGRMVVSRGSSPEECSRPPDAPALEQRT</sequence>
<evidence type="ECO:0000256" key="6">
    <source>
        <dbReference type="ARBA" id="ARBA00022692"/>
    </source>
</evidence>
<dbReference type="GO" id="GO:0015627">
    <property type="term" value="C:type II protein secretion system complex"/>
    <property type="evidence" value="ECO:0007669"/>
    <property type="project" value="InterPro"/>
</dbReference>
<evidence type="ECO:0000313" key="15">
    <source>
        <dbReference type="Proteomes" id="UP000675747"/>
    </source>
</evidence>
<evidence type="ECO:0000256" key="1">
    <source>
        <dbReference type="ARBA" id="ARBA00004377"/>
    </source>
</evidence>
<keyword evidence="4" id="KW-0488">Methylation</keyword>
<evidence type="ECO:0000256" key="3">
    <source>
        <dbReference type="ARBA" id="ARBA00022475"/>
    </source>
</evidence>
<dbReference type="SUPFAM" id="SSF54523">
    <property type="entry name" value="Pili subunits"/>
    <property type="match status" value="1"/>
</dbReference>
<feature type="region of interest" description="Disordered" evidence="11">
    <location>
        <begin position="152"/>
        <end position="173"/>
    </location>
</feature>
<dbReference type="InterPro" id="IPR045584">
    <property type="entry name" value="Pilin-like"/>
</dbReference>
<reference evidence="14 15" key="1">
    <citation type="journal article" date="2021" name="Microbiol. Resour. Announc.">
        <title>Draft Genome Sequence of Coralloluteibacterium stylophorae LMG 29479T.</title>
        <authorList>
            <person name="Karlyshev A.V."/>
            <person name="Kudryashova E.B."/>
            <person name="Ariskina E.V."/>
            <person name="Conroy A.P."/>
            <person name="Abidueva E.Y."/>
        </authorList>
    </citation>
    <scope>NUCLEOTIDE SEQUENCE [LARGE SCALE GENOMIC DNA]</scope>
    <source>
        <strain evidence="14 15">LMG 29479</strain>
    </source>
</reference>
<comment type="subcellular location">
    <subcellularLocation>
        <location evidence="1">Cell inner membrane</location>
        <topology evidence="1">Single-pass membrane protein</topology>
    </subcellularLocation>
</comment>
<comment type="similarity">
    <text evidence="9">Belongs to the GSP H family.</text>
</comment>
<feature type="domain" description="General secretion pathway GspH" evidence="12">
    <location>
        <begin position="31"/>
        <end position="145"/>
    </location>
</feature>
<organism evidence="13">
    <name type="scientific">Coralloluteibacterium stylophorae</name>
    <dbReference type="NCBI Taxonomy" id="1776034"/>
    <lineage>
        <taxon>Bacteria</taxon>
        <taxon>Pseudomonadati</taxon>
        <taxon>Pseudomonadota</taxon>
        <taxon>Gammaproteobacteria</taxon>
        <taxon>Lysobacterales</taxon>
        <taxon>Lysobacteraceae</taxon>
        <taxon>Coralloluteibacterium</taxon>
    </lineage>
</organism>